<name>A0A8H6HR44_9AGAR</name>
<dbReference type="InterPro" id="IPR050452">
    <property type="entry name" value="Metacaspase"/>
</dbReference>
<sequence>MHALIIGIDDYSLATGFKPLRAAVSDAQHFSDWLVYEQKVDPSSIRKLYNAEATRTAIIKAFQDLATSSDIKKGDPIVIYYAGHGSEAPAPKEWHWDSPRVQMIIPWDYKHPDGPNRTVQGIPDRTIGYLLTNLSMNKGDNITVVTDCCYTGAGSR</sequence>
<comment type="similarity">
    <text evidence="1">Belongs to the peptidase C14B family.</text>
</comment>
<evidence type="ECO:0000256" key="2">
    <source>
        <dbReference type="ARBA" id="ARBA00022703"/>
    </source>
</evidence>
<protein>
    <recommendedName>
        <fullName evidence="4">Peptidase C14 caspase domain-containing protein</fullName>
    </recommendedName>
</protein>
<keyword evidence="6" id="KW-1185">Reference proteome</keyword>
<keyword evidence="3" id="KW-0788">Thiol protease</keyword>
<evidence type="ECO:0000259" key="4">
    <source>
        <dbReference type="Pfam" id="PF00656"/>
    </source>
</evidence>
<evidence type="ECO:0000256" key="1">
    <source>
        <dbReference type="ARBA" id="ARBA00009005"/>
    </source>
</evidence>
<proteinExistence type="inferred from homology"/>
<dbReference type="GO" id="GO:0004197">
    <property type="term" value="F:cysteine-type endopeptidase activity"/>
    <property type="evidence" value="ECO:0007669"/>
    <property type="project" value="InterPro"/>
</dbReference>
<dbReference type="PANTHER" id="PTHR48104">
    <property type="entry name" value="METACASPASE-4"/>
    <property type="match status" value="1"/>
</dbReference>
<evidence type="ECO:0000256" key="3">
    <source>
        <dbReference type="ARBA" id="ARBA00022807"/>
    </source>
</evidence>
<comment type="caution">
    <text evidence="5">The sequence shown here is derived from an EMBL/GenBank/DDBJ whole genome shotgun (WGS) entry which is preliminary data.</text>
</comment>
<evidence type="ECO:0000313" key="5">
    <source>
        <dbReference type="EMBL" id="KAF6750892.1"/>
    </source>
</evidence>
<dbReference type="PANTHER" id="PTHR48104:SF30">
    <property type="entry name" value="METACASPASE-1"/>
    <property type="match status" value="1"/>
</dbReference>
<gene>
    <name evidence="5" type="ORF">DFP72DRAFT_756014</name>
</gene>
<organism evidence="5 6">
    <name type="scientific">Ephemerocybe angulata</name>
    <dbReference type="NCBI Taxonomy" id="980116"/>
    <lineage>
        <taxon>Eukaryota</taxon>
        <taxon>Fungi</taxon>
        <taxon>Dikarya</taxon>
        <taxon>Basidiomycota</taxon>
        <taxon>Agaricomycotina</taxon>
        <taxon>Agaricomycetes</taxon>
        <taxon>Agaricomycetidae</taxon>
        <taxon>Agaricales</taxon>
        <taxon>Agaricineae</taxon>
        <taxon>Psathyrellaceae</taxon>
        <taxon>Ephemerocybe</taxon>
    </lineage>
</organism>
<dbReference type="GO" id="GO:0006508">
    <property type="term" value="P:proteolysis"/>
    <property type="evidence" value="ECO:0007669"/>
    <property type="project" value="InterPro"/>
</dbReference>
<dbReference type="Proteomes" id="UP000521943">
    <property type="component" value="Unassembled WGS sequence"/>
</dbReference>
<feature type="domain" description="Peptidase C14 caspase" evidence="4">
    <location>
        <begin position="2"/>
        <end position="150"/>
    </location>
</feature>
<keyword evidence="2" id="KW-0053">Apoptosis</keyword>
<dbReference type="SUPFAM" id="SSF52129">
    <property type="entry name" value="Caspase-like"/>
    <property type="match status" value="1"/>
</dbReference>
<dbReference type="Pfam" id="PF00656">
    <property type="entry name" value="Peptidase_C14"/>
    <property type="match status" value="1"/>
</dbReference>
<dbReference type="EMBL" id="JACGCI010000054">
    <property type="protein sequence ID" value="KAF6750892.1"/>
    <property type="molecule type" value="Genomic_DNA"/>
</dbReference>
<dbReference type="InterPro" id="IPR029030">
    <property type="entry name" value="Caspase-like_dom_sf"/>
</dbReference>
<dbReference type="GO" id="GO:0006915">
    <property type="term" value="P:apoptotic process"/>
    <property type="evidence" value="ECO:0007669"/>
    <property type="project" value="UniProtKB-KW"/>
</dbReference>
<evidence type="ECO:0000313" key="6">
    <source>
        <dbReference type="Proteomes" id="UP000521943"/>
    </source>
</evidence>
<keyword evidence="3" id="KW-0378">Hydrolase</keyword>
<dbReference type="OrthoDB" id="10255174at2759"/>
<dbReference type="InterPro" id="IPR011600">
    <property type="entry name" value="Pept_C14_caspase"/>
</dbReference>
<keyword evidence="3" id="KW-0645">Protease</keyword>
<dbReference type="Gene3D" id="3.40.50.1460">
    <property type="match status" value="1"/>
</dbReference>
<accession>A0A8H6HR44</accession>
<dbReference type="AlphaFoldDB" id="A0A8H6HR44"/>
<feature type="non-terminal residue" evidence="5">
    <location>
        <position position="1"/>
    </location>
</feature>
<dbReference type="GO" id="GO:0005737">
    <property type="term" value="C:cytoplasm"/>
    <property type="evidence" value="ECO:0007669"/>
    <property type="project" value="TreeGrafter"/>
</dbReference>
<reference evidence="5 6" key="1">
    <citation type="submission" date="2020-07" db="EMBL/GenBank/DDBJ databases">
        <title>Comparative genomics of pyrophilous fungi reveals a link between fire events and developmental genes.</title>
        <authorList>
            <consortium name="DOE Joint Genome Institute"/>
            <person name="Steindorff A.S."/>
            <person name="Carver A."/>
            <person name="Calhoun S."/>
            <person name="Stillman K."/>
            <person name="Liu H."/>
            <person name="Lipzen A."/>
            <person name="Pangilinan J."/>
            <person name="Labutti K."/>
            <person name="Bruns T.D."/>
            <person name="Grigoriev I.V."/>
        </authorList>
    </citation>
    <scope>NUCLEOTIDE SEQUENCE [LARGE SCALE GENOMIC DNA]</scope>
    <source>
        <strain evidence="5 6">CBS 144469</strain>
    </source>
</reference>